<reference evidence="2 3" key="1">
    <citation type="submission" date="2021-02" db="EMBL/GenBank/DDBJ databases">
        <title>Porcisia hertigi Genome sequencing and assembly.</title>
        <authorList>
            <person name="Almutairi H."/>
            <person name="Gatherer D."/>
        </authorList>
    </citation>
    <scope>NUCLEOTIDE SEQUENCE [LARGE SCALE GENOMIC DNA]</scope>
    <source>
        <strain evidence="2 3">C119</strain>
    </source>
</reference>
<feature type="region of interest" description="Disordered" evidence="1">
    <location>
        <begin position="120"/>
        <end position="143"/>
    </location>
</feature>
<dbReference type="KEGG" id="phet:94288142"/>
<evidence type="ECO:0000313" key="2">
    <source>
        <dbReference type="EMBL" id="KAG5494970.1"/>
    </source>
</evidence>
<name>A0A836I1V9_9TRYP</name>
<dbReference type="EMBL" id="JAFJZO010000033">
    <property type="protein sequence ID" value="KAG5494970.1"/>
    <property type="molecule type" value="Genomic_DNA"/>
</dbReference>
<feature type="compositionally biased region" description="Basic and acidic residues" evidence="1">
    <location>
        <begin position="127"/>
        <end position="143"/>
    </location>
</feature>
<dbReference type="Proteomes" id="UP000674318">
    <property type="component" value="Unassembled WGS sequence"/>
</dbReference>
<sequence length="174" mass="20113">MRRTVICFGGFTMKYKKGTGLWDEDHVNDFDANKYLSARSTMRWYYGMERLQTRNTINARRATQSHNNNMGLHHSGRGAFERELERRGIPVEKYPLTTTAGATRVAEIVLLRRQELETQAKTAMESQRQERRRDAPSEWYDETHGPLNPRFLVSMQSNYTKVITDLPSTPIAGA</sequence>
<protein>
    <submittedName>
        <fullName evidence="2">Uncharacterized protein</fullName>
    </submittedName>
</protein>
<dbReference type="GeneID" id="94288142"/>
<organism evidence="2 3">
    <name type="scientific">Porcisia hertigi</name>
    <dbReference type="NCBI Taxonomy" id="2761500"/>
    <lineage>
        <taxon>Eukaryota</taxon>
        <taxon>Discoba</taxon>
        <taxon>Euglenozoa</taxon>
        <taxon>Kinetoplastea</taxon>
        <taxon>Metakinetoplastina</taxon>
        <taxon>Trypanosomatida</taxon>
        <taxon>Trypanosomatidae</taxon>
        <taxon>Leishmaniinae</taxon>
        <taxon>Porcisia</taxon>
    </lineage>
</organism>
<proteinExistence type="predicted"/>
<dbReference type="AlphaFoldDB" id="A0A836I1V9"/>
<evidence type="ECO:0000313" key="3">
    <source>
        <dbReference type="Proteomes" id="UP000674318"/>
    </source>
</evidence>
<accession>A0A836I1V9</accession>
<gene>
    <name evidence="2" type="ORF">JKF63_02022</name>
</gene>
<keyword evidence="3" id="KW-1185">Reference proteome</keyword>
<evidence type="ECO:0000256" key="1">
    <source>
        <dbReference type="SAM" id="MobiDB-lite"/>
    </source>
</evidence>
<comment type="caution">
    <text evidence="2">The sequence shown here is derived from an EMBL/GenBank/DDBJ whole genome shotgun (WGS) entry which is preliminary data.</text>
</comment>
<dbReference type="OrthoDB" id="268817at2759"/>
<dbReference type="RefSeq" id="XP_067754222.1">
    <property type="nucleotide sequence ID" value="XM_067898065.1"/>
</dbReference>